<evidence type="ECO:0000313" key="7">
    <source>
        <dbReference type="EMBL" id="UQS83897.1"/>
    </source>
</evidence>
<evidence type="ECO:0000256" key="3">
    <source>
        <dbReference type="ARBA" id="ARBA00022722"/>
    </source>
</evidence>
<comment type="function">
    <text evidence="5">Could be a nuclease involved in processing of the 5'-end of pre-16S rRNA.</text>
</comment>
<dbReference type="SMART" id="SM00732">
    <property type="entry name" value="YqgFc"/>
    <property type="match status" value="1"/>
</dbReference>
<keyword evidence="2 5" id="KW-0690">Ribosome biogenesis</keyword>
<gene>
    <name evidence="7" type="primary">ruvX</name>
    <name evidence="7" type="ORF">MOO47_01520</name>
</gene>
<evidence type="ECO:0000259" key="6">
    <source>
        <dbReference type="SMART" id="SM00732"/>
    </source>
</evidence>
<evidence type="ECO:0000256" key="4">
    <source>
        <dbReference type="ARBA" id="ARBA00022801"/>
    </source>
</evidence>
<name>A0ABY4PDW2_9LACO</name>
<dbReference type="CDD" id="cd16964">
    <property type="entry name" value="YqgF"/>
    <property type="match status" value="1"/>
</dbReference>
<dbReference type="Proteomes" id="UP000831947">
    <property type="component" value="Chromosome"/>
</dbReference>
<dbReference type="Gene3D" id="3.30.420.140">
    <property type="entry name" value="YqgF/RNase H-like domain"/>
    <property type="match status" value="1"/>
</dbReference>
<dbReference type="NCBIfam" id="TIGR00250">
    <property type="entry name" value="RNAse_H_YqgF"/>
    <property type="match status" value="1"/>
</dbReference>
<keyword evidence="4 5" id="KW-0378">Hydrolase</keyword>
<evidence type="ECO:0000256" key="1">
    <source>
        <dbReference type="ARBA" id="ARBA00022490"/>
    </source>
</evidence>
<dbReference type="RefSeq" id="WP_249513082.1">
    <property type="nucleotide sequence ID" value="NZ_CP093365.1"/>
</dbReference>
<evidence type="ECO:0000256" key="2">
    <source>
        <dbReference type="ARBA" id="ARBA00022517"/>
    </source>
</evidence>
<dbReference type="EC" id="3.1.-.-" evidence="5"/>
<protein>
    <recommendedName>
        <fullName evidence="5">Putative pre-16S rRNA nuclease</fullName>
        <ecNumber evidence="5">3.1.-.-</ecNumber>
    </recommendedName>
</protein>
<sequence length="146" mass="16677">MRFMGLDVGSKTVGVAVSDPLGWTAQGVEIIRINEDQSEFGLDRLGQLVQKYQVEQFVVGLPKNMDNTEGERVEKSQQYGQMIQDKFDLPVSYVDERLTTVQAQRMLIEEADISRKKRHQVIDEVAAMMILQNYLDRLAYQKANGH</sequence>
<dbReference type="InterPro" id="IPR012337">
    <property type="entry name" value="RNaseH-like_sf"/>
</dbReference>
<dbReference type="InterPro" id="IPR006641">
    <property type="entry name" value="YqgF/RNaseH-like_dom"/>
</dbReference>
<keyword evidence="8" id="KW-1185">Reference proteome</keyword>
<organism evidence="7 8">
    <name type="scientific">Bombilactobacillus thymidiniphilus</name>
    <dbReference type="NCBI Taxonomy" id="2923363"/>
    <lineage>
        <taxon>Bacteria</taxon>
        <taxon>Bacillati</taxon>
        <taxon>Bacillota</taxon>
        <taxon>Bacilli</taxon>
        <taxon>Lactobacillales</taxon>
        <taxon>Lactobacillaceae</taxon>
        <taxon>Bombilactobacillus</taxon>
    </lineage>
</organism>
<keyword evidence="3 5" id="KW-0540">Nuclease</keyword>
<dbReference type="Pfam" id="PF03652">
    <property type="entry name" value="RuvX"/>
    <property type="match status" value="1"/>
</dbReference>
<evidence type="ECO:0000256" key="5">
    <source>
        <dbReference type="HAMAP-Rule" id="MF_00651"/>
    </source>
</evidence>
<dbReference type="InterPro" id="IPR037027">
    <property type="entry name" value="YqgF/RNaseH-like_dom_sf"/>
</dbReference>
<accession>A0ABY4PDW2</accession>
<dbReference type="GO" id="GO:0008821">
    <property type="term" value="F:crossover junction DNA endonuclease activity"/>
    <property type="evidence" value="ECO:0007669"/>
    <property type="project" value="UniProtKB-EC"/>
</dbReference>
<dbReference type="PANTHER" id="PTHR33317">
    <property type="entry name" value="POLYNUCLEOTIDYL TRANSFERASE, RIBONUCLEASE H-LIKE SUPERFAMILY PROTEIN"/>
    <property type="match status" value="1"/>
</dbReference>
<keyword evidence="1 5" id="KW-0963">Cytoplasm</keyword>
<dbReference type="EMBL" id="CP093365">
    <property type="protein sequence ID" value="UQS83897.1"/>
    <property type="molecule type" value="Genomic_DNA"/>
</dbReference>
<proteinExistence type="inferred from homology"/>
<comment type="similarity">
    <text evidence="5">Belongs to the YqgF HJR family.</text>
</comment>
<feature type="domain" description="YqgF/RNase H-like" evidence="6">
    <location>
        <begin position="1"/>
        <end position="103"/>
    </location>
</feature>
<dbReference type="InterPro" id="IPR005227">
    <property type="entry name" value="YqgF"/>
</dbReference>
<evidence type="ECO:0000313" key="8">
    <source>
        <dbReference type="Proteomes" id="UP000831947"/>
    </source>
</evidence>
<dbReference type="PANTHER" id="PTHR33317:SF4">
    <property type="entry name" value="POLYNUCLEOTIDYL TRANSFERASE, RIBONUCLEASE H-LIKE SUPERFAMILY PROTEIN"/>
    <property type="match status" value="1"/>
</dbReference>
<comment type="subcellular location">
    <subcellularLocation>
        <location evidence="5">Cytoplasm</location>
    </subcellularLocation>
</comment>
<dbReference type="SUPFAM" id="SSF53098">
    <property type="entry name" value="Ribonuclease H-like"/>
    <property type="match status" value="1"/>
</dbReference>
<reference evidence="7 8" key="1">
    <citation type="journal article" date="2022" name="Int. J. Syst. Evol. Microbiol.">
        <title>Apilactobacillus apisilvae sp. nov., Nicolia spurrieriana gen. nov. sp. nov., Bombilactobacillus folatiphilus sp. nov. and Bombilactobacillus thymidiniphilus sp. nov., four new lactic acid bacterial isolates from stingless bees Tetragonula carbonaria and Austroplebeia australis.</title>
        <authorList>
            <person name="Oliphant S.A."/>
            <person name="Watson-Haigh N.S."/>
            <person name="Sumby K.M."/>
            <person name="Gardner J."/>
            <person name="Groom S."/>
            <person name="Jiranek V."/>
        </authorList>
    </citation>
    <scope>NUCLEOTIDE SEQUENCE [LARGE SCALE GENOMIC DNA]</scope>
    <source>
        <strain evidence="7 8">SG4_A1</strain>
    </source>
</reference>
<dbReference type="HAMAP" id="MF_00651">
    <property type="entry name" value="Nuclease_YqgF"/>
    <property type="match status" value="1"/>
</dbReference>